<dbReference type="RefSeq" id="WP_012632725.1">
    <property type="nucleotide sequence ID" value="NC_011891.1"/>
</dbReference>
<dbReference type="Proteomes" id="UP000007089">
    <property type="component" value="Chromosome"/>
</dbReference>
<dbReference type="HOGENOM" id="CLU_867774_0_0_7"/>
<dbReference type="KEGG" id="acp:A2cp1_1425"/>
<dbReference type="EMBL" id="CP001359">
    <property type="protein sequence ID" value="ACL64769.1"/>
    <property type="molecule type" value="Genomic_DNA"/>
</dbReference>
<dbReference type="AlphaFoldDB" id="B8JH67"/>
<protein>
    <recommendedName>
        <fullName evidence="3">AgmX/PglI C-terminal domain-containing protein</fullName>
    </recommendedName>
</protein>
<name>B8JH67_ANAD2</name>
<organism evidence="1 2">
    <name type="scientific">Anaeromyxobacter dehalogenans (strain ATCC BAA-258 / DSM 21875 / 2CP-1)</name>
    <dbReference type="NCBI Taxonomy" id="455488"/>
    <lineage>
        <taxon>Bacteria</taxon>
        <taxon>Pseudomonadati</taxon>
        <taxon>Myxococcota</taxon>
        <taxon>Myxococcia</taxon>
        <taxon>Myxococcales</taxon>
        <taxon>Cystobacterineae</taxon>
        <taxon>Anaeromyxobacteraceae</taxon>
        <taxon>Anaeromyxobacter</taxon>
    </lineage>
</organism>
<sequence length="321" mass="32537">MTLALVVAVLTAATPAGGKAAIPAVRHAGAPGPAPRAIRSAEDLAALCRALTPPERLRPRGDAVERGEAEARHDADRDAAIVARYAITLPAARLAFAPYDASERRLALAEPGVLPVAEGGSRLWPSEERGLPVDADAAAARRVLEAQRAGRLSLELTFDLPDDATCGADPRGKTFTLPVEPVEWAWTDGGAALARGGAGAGRPLATAAQGATPRVDVGEPIAGPSEAKRAVLTRAGDLQACYAEALRRDPAVDGVLVVELGGGRIGVAADSTGTPELSTCVQRALATLAPPGGGRVAVPIRFELVAPATAAAGTGSAPATR</sequence>
<evidence type="ECO:0000313" key="2">
    <source>
        <dbReference type="Proteomes" id="UP000007089"/>
    </source>
</evidence>
<reference evidence="1" key="1">
    <citation type="submission" date="2009-01" db="EMBL/GenBank/DDBJ databases">
        <title>Complete sequence of Anaeromyxobacter dehalogenans 2CP-1.</title>
        <authorList>
            <consortium name="US DOE Joint Genome Institute"/>
            <person name="Lucas S."/>
            <person name="Copeland A."/>
            <person name="Lapidus A."/>
            <person name="Glavina del Rio T."/>
            <person name="Dalin E."/>
            <person name="Tice H."/>
            <person name="Bruce D."/>
            <person name="Goodwin L."/>
            <person name="Pitluck S."/>
            <person name="Saunders E."/>
            <person name="Brettin T."/>
            <person name="Detter J.C."/>
            <person name="Han C."/>
            <person name="Larimer F."/>
            <person name="Land M."/>
            <person name="Hauser L."/>
            <person name="Kyrpides N."/>
            <person name="Ovchinnikova G."/>
            <person name="Beliaev A.S."/>
            <person name="Richardson P."/>
        </authorList>
    </citation>
    <scope>NUCLEOTIDE SEQUENCE</scope>
    <source>
        <strain evidence="1">2CP-1</strain>
    </source>
</reference>
<gene>
    <name evidence="1" type="ordered locus">A2cp1_1425</name>
</gene>
<evidence type="ECO:0000313" key="1">
    <source>
        <dbReference type="EMBL" id="ACL64769.1"/>
    </source>
</evidence>
<evidence type="ECO:0008006" key="3">
    <source>
        <dbReference type="Google" id="ProtNLM"/>
    </source>
</evidence>
<proteinExistence type="predicted"/>
<keyword evidence="2" id="KW-1185">Reference proteome</keyword>
<accession>B8JH67</accession>